<keyword evidence="1" id="KW-1133">Transmembrane helix</keyword>
<dbReference type="AlphaFoldDB" id="A0A1B1Y5F9"/>
<dbReference type="Proteomes" id="UP000092967">
    <property type="component" value="Chromosome"/>
</dbReference>
<dbReference type="STRING" id="1790137.AXE80_06850"/>
<keyword evidence="1" id="KW-0472">Membrane</keyword>
<evidence type="ECO:0000313" key="3">
    <source>
        <dbReference type="Proteomes" id="UP000092967"/>
    </source>
</evidence>
<accession>A0A1B1Y5F9</accession>
<dbReference type="EMBL" id="CP014224">
    <property type="protein sequence ID" value="ANW96016.1"/>
    <property type="molecule type" value="Genomic_DNA"/>
</dbReference>
<keyword evidence="1" id="KW-0812">Transmembrane</keyword>
<feature type="transmembrane region" description="Helical" evidence="1">
    <location>
        <begin position="7"/>
        <end position="30"/>
    </location>
</feature>
<proteinExistence type="predicted"/>
<feature type="transmembrane region" description="Helical" evidence="1">
    <location>
        <begin position="119"/>
        <end position="140"/>
    </location>
</feature>
<dbReference type="RefSeq" id="WP_068825707.1">
    <property type="nucleotide sequence ID" value="NZ_CP014224.1"/>
</dbReference>
<reference evidence="2 3" key="1">
    <citation type="submission" date="2016-02" db="EMBL/GenBank/DDBJ databases">
        <authorList>
            <person name="Wen L."/>
            <person name="He K."/>
            <person name="Yang H."/>
        </authorList>
    </citation>
    <scope>NUCLEOTIDE SEQUENCE [LARGE SCALE GENOMIC DNA]</scope>
    <source>
        <strain evidence="2 3">CZ1127</strain>
    </source>
</reference>
<protein>
    <submittedName>
        <fullName evidence="2">Uncharacterized protein</fullName>
    </submittedName>
</protein>
<organism evidence="2 3">
    <name type="scientific">Wenyingzhuangia fucanilytica</name>
    <dbReference type="NCBI Taxonomy" id="1790137"/>
    <lineage>
        <taxon>Bacteria</taxon>
        <taxon>Pseudomonadati</taxon>
        <taxon>Bacteroidota</taxon>
        <taxon>Flavobacteriia</taxon>
        <taxon>Flavobacteriales</taxon>
        <taxon>Flavobacteriaceae</taxon>
        <taxon>Wenyingzhuangia</taxon>
    </lineage>
</organism>
<feature type="transmembrane region" description="Helical" evidence="1">
    <location>
        <begin position="50"/>
        <end position="74"/>
    </location>
</feature>
<gene>
    <name evidence="2" type="ORF">AXE80_06850</name>
</gene>
<evidence type="ECO:0000313" key="2">
    <source>
        <dbReference type="EMBL" id="ANW96016.1"/>
    </source>
</evidence>
<feature type="transmembrane region" description="Helical" evidence="1">
    <location>
        <begin position="94"/>
        <end position="113"/>
    </location>
</feature>
<dbReference type="KEGG" id="wfu:AXE80_06850"/>
<evidence type="ECO:0000256" key="1">
    <source>
        <dbReference type="SAM" id="Phobius"/>
    </source>
</evidence>
<keyword evidence="3" id="KW-1185">Reference proteome</keyword>
<sequence length="227" mass="26959">MERIKENIPIISSSLVLLGVSKLFFFYNYFDINIIPYLSFSEIITSFLDDIIYLIILFTFLTFQLSIGNILKMFTGFDKEYKELINIKSKKSKLTAFIVSLVIFIVFCFYFWLKPNNIWVEYFTLFYGYAFMATCLDILFKESIKCEVVMLILLLWSISVLTFSEIRNVFTSNISYIITIENQDIKIEGMKKFIGKTESFFFYRDFENNTNIIYPMDVIEKIKITYK</sequence>
<name>A0A1B1Y5F9_9FLAO</name>